<evidence type="ECO:0000313" key="2">
    <source>
        <dbReference type="EMBL" id="RVU43825.1"/>
    </source>
</evidence>
<dbReference type="Gene3D" id="3.10.450.610">
    <property type="match status" value="1"/>
</dbReference>
<comment type="caution">
    <text evidence="2">The sequence shown here is derived from an EMBL/GenBank/DDBJ whole genome shotgun (WGS) entry which is preliminary data.</text>
</comment>
<dbReference type="EMBL" id="SACR01000006">
    <property type="protein sequence ID" value="RVU43825.1"/>
    <property type="molecule type" value="Genomic_DNA"/>
</dbReference>
<sequence length="172" mass="18429">MSITAWQLCSWPTCPWKIPDDCAQWPAFVHVQSSVNPHAPAGREALRHGDTVWVGQMGGTIVGVGWEWIELRRGVFMLKDPNYVATNLQFLDHALAPLNDLDAIVSANRVAHALPWQATLTQVLAATRTAEAAPAPPAPTPRTRPAAPPPLPARAGTFQRPPGAGWPSAAAA</sequence>
<dbReference type="Proteomes" id="UP000285575">
    <property type="component" value="Unassembled WGS sequence"/>
</dbReference>
<evidence type="ECO:0000256" key="1">
    <source>
        <dbReference type="SAM" id="MobiDB-lite"/>
    </source>
</evidence>
<dbReference type="AlphaFoldDB" id="A0A437RAR3"/>
<name>A0A437RAR3_9BURK</name>
<feature type="compositionally biased region" description="Pro residues" evidence="1">
    <location>
        <begin position="134"/>
        <end position="152"/>
    </location>
</feature>
<accession>A0A437RAR3</accession>
<protein>
    <submittedName>
        <fullName evidence="2">Uncharacterized protein</fullName>
    </submittedName>
</protein>
<reference evidence="2 3" key="1">
    <citation type="submission" date="2019-01" db="EMBL/GenBank/DDBJ databases">
        <authorList>
            <person name="Chen W.-M."/>
        </authorList>
    </citation>
    <scope>NUCLEOTIDE SEQUENCE [LARGE SCALE GENOMIC DNA]</scope>
    <source>
        <strain evidence="2 3">KYPY4</strain>
    </source>
</reference>
<proteinExistence type="predicted"/>
<evidence type="ECO:0000313" key="3">
    <source>
        <dbReference type="Proteomes" id="UP000285575"/>
    </source>
</evidence>
<feature type="compositionally biased region" description="Low complexity" evidence="1">
    <location>
        <begin position="161"/>
        <end position="172"/>
    </location>
</feature>
<feature type="region of interest" description="Disordered" evidence="1">
    <location>
        <begin position="129"/>
        <end position="172"/>
    </location>
</feature>
<keyword evidence="3" id="KW-1185">Reference proteome</keyword>
<gene>
    <name evidence="2" type="ORF">EOE66_19365</name>
</gene>
<organism evidence="2 3">
    <name type="scientific">Rubrivivax rivuli</name>
    <dbReference type="NCBI Taxonomy" id="1862385"/>
    <lineage>
        <taxon>Bacteria</taxon>
        <taxon>Pseudomonadati</taxon>
        <taxon>Pseudomonadota</taxon>
        <taxon>Betaproteobacteria</taxon>
        <taxon>Burkholderiales</taxon>
        <taxon>Sphaerotilaceae</taxon>
        <taxon>Rubrivivax</taxon>
    </lineage>
</organism>